<dbReference type="Proteomes" id="UP000266841">
    <property type="component" value="Unassembled WGS sequence"/>
</dbReference>
<name>K0SAA7_THAOC</name>
<dbReference type="AlphaFoldDB" id="K0SAA7"/>
<keyword evidence="2" id="KW-1185">Reference proteome</keyword>
<evidence type="ECO:0000313" key="1">
    <source>
        <dbReference type="EMBL" id="EJK62160.1"/>
    </source>
</evidence>
<reference evidence="1 2" key="1">
    <citation type="journal article" date="2012" name="Genome Biol.">
        <title>Genome and low-iron response of an oceanic diatom adapted to chronic iron limitation.</title>
        <authorList>
            <person name="Lommer M."/>
            <person name="Specht M."/>
            <person name="Roy A.S."/>
            <person name="Kraemer L."/>
            <person name="Andreson R."/>
            <person name="Gutowska M.A."/>
            <person name="Wolf J."/>
            <person name="Bergner S.V."/>
            <person name="Schilhabel M.B."/>
            <person name="Klostermeier U.C."/>
            <person name="Beiko R.G."/>
            <person name="Rosenstiel P."/>
            <person name="Hippler M."/>
            <person name="Laroche J."/>
        </authorList>
    </citation>
    <scope>NUCLEOTIDE SEQUENCE [LARGE SCALE GENOMIC DNA]</scope>
    <source>
        <strain evidence="1 2">CCMP1005</strain>
    </source>
</reference>
<protein>
    <submittedName>
        <fullName evidence="1">Uncharacterized protein</fullName>
    </submittedName>
</protein>
<dbReference type="EMBL" id="AGNL01019080">
    <property type="protein sequence ID" value="EJK62160.1"/>
    <property type="molecule type" value="Genomic_DNA"/>
</dbReference>
<organism evidence="1 2">
    <name type="scientific">Thalassiosira oceanica</name>
    <name type="common">Marine diatom</name>
    <dbReference type="NCBI Taxonomy" id="159749"/>
    <lineage>
        <taxon>Eukaryota</taxon>
        <taxon>Sar</taxon>
        <taxon>Stramenopiles</taxon>
        <taxon>Ochrophyta</taxon>
        <taxon>Bacillariophyta</taxon>
        <taxon>Coscinodiscophyceae</taxon>
        <taxon>Thalassiosirophycidae</taxon>
        <taxon>Thalassiosirales</taxon>
        <taxon>Thalassiosiraceae</taxon>
        <taxon>Thalassiosira</taxon>
    </lineage>
</organism>
<gene>
    <name evidence="1" type="ORF">THAOC_17239</name>
</gene>
<sequence length="271" mass="28702">MDGPNTPSPLPSSLYSPVSATAMRSTKDSLVMAGMTSAFPSARNTTASGQGPGPGVLSPAGPRRVFLGTLALFQMICRSSSAGKGTGKERKTKEFLGGNGLSPIYFGGKWLRPDNAGACSGRPGGSQRKSRWLPVFNQIWTRTDRRSMTGVPVFGSPISTTLTVSTKLGFVGAYVFPISHHPRRRGPGGQRRSGLQSVAYVAVAAVFGQAGRSMATRPYRFHDVTDERRFFYTYTYSPAPSAGLSSFRRYPAAACAWRVALLGAGAPAPGA</sequence>
<comment type="caution">
    <text evidence="1">The sequence shown here is derived from an EMBL/GenBank/DDBJ whole genome shotgun (WGS) entry which is preliminary data.</text>
</comment>
<accession>K0SAA7</accession>
<proteinExistence type="predicted"/>
<evidence type="ECO:0000313" key="2">
    <source>
        <dbReference type="Proteomes" id="UP000266841"/>
    </source>
</evidence>